<protein>
    <submittedName>
        <fullName evidence="1">Uncharacterized protein</fullName>
    </submittedName>
</protein>
<name>X0TI09_9ZZZZ</name>
<gene>
    <name evidence="1" type="ORF">S01H1_00863</name>
</gene>
<reference evidence="1" key="1">
    <citation type="journal article" date="2014" name="Front. Microbiol.">
        <title>High frequency of phylogenetically diverse reductive dehalogenase-homologous genes in deep subseafloor sedimentary metagenomes.</title>
        <authorList>
            <person name="Kawai M."/>
            <person name="Futagami T."/>
            <person name="Toyoda A."/>
            <person name="Takaki Y."/>
            <person name="Nishi S."/>
            <person name="Hori S."/>
            <person name="Arai W."/>
            <person name="Tsubouchi T."/>
            <person name="Morono Y."/>
            <person name="Uchiyama I."/>
            <person name="Ito T."/>
            <person name="Fujiyama A."/>
            <person name="Inagaki F."/>
            <person name="Takami H."/>
        </authorList>
    </citation>
    <scope>NUCLEOTIDE SEQUENCE</scope>
    <source>
        <strain evidence="1">Expedition CK06-06</strain>
    </source>
</reference>
<proteinExistence type="predicted"/>
<evidence type="ECO:0000313" key="1">
    <source>
        <dbReference type="EMBL" id="GAF75730.1"/>
    </source>
</evidence>
<sequence>SNFLLNLKASLTIPFRQFSLTSLKGWLRILKEY</sequence>
<organism evidence="1">
    <name type="scientific">marine sediment metagenome</name>
    <dbReference type="NCBI Taxonomy" id="412755"/>
    <lineage>
        <taxon>unclassified sequences</taxon>
        <taxon>metagenomes</taxon>
        <taxon>ecological metagenomes</taxon>
    </lineage>
</organism>
<comment type="caution">
    <text evidence="1">The sequence shown here is derived from an EMBL/GenBank/DDBJ whole genome shotgun (WGS) entry which is preliminary data.</text>
</comment>
<dbReference type="AlphaFoldDB" id="X0TI09"/>
<accession>X0TI09</accession>
<dbReference type="EMBL" id="BARS01000332">
    <property type="protein sequence ID" value="GAF75730.1"/>
    <property type="molecule type" value="Genomic_DNA"/>
</dbReference>
<feature type="non-terminal residue" evidence="1">
    <location>
        <position position="1"/>
    </location>
</feature>